<dbReference type="InterPro" id="IPR036527">
    <property type="entry name" value="SCP2_sterol-bd_dom_sf"/>
</dbReference>
<dbReference type="InterPro" id="IPR051554">
    <property type="entry name" value="Acetyltransferase_Eis"/>
</dbReference>
<feature type="region of interest" description="Disordered" evidence="1">
    <location>
        <begin position="23"/>
        <end position="70"/>
    </location>
</feature>
<dbReference type="Gene3D" id="3.40.630.30">
    <property type="match status" value="2"/>
</dbReference>
<evidence type="ECO:0000256" key="1">
    <source>
        <dbReference type="SAM" id="MobiDB-lite"/>
    </source>
</evidence>
<dbReference type="InterPro" id="IPR025559">
    <property type="entry name" value="Eis_dom"/>
</dbReference>
<dbReference type="EMBL" id="WUUS01000005">
    <property type="protein sequence ID" value="MXR41619.1"/>
    <property type="molecule type" value="Genomic_DNA"/>
</dbReference>
<dbReference type="AlphaFoldDB" id="A0A6B0T548"/>
<dbReference type="InterPro" id="IPR041380">
    <property type="entry name" value="Acetyltransf_17"/>
</dbReference>
<dbReference type="Gene3D" id="3.30.1050.10">
    <property type="entry name" value="SCP2 sterol-binding domain"/>
    <property type="match status" value="1"/>
</dbReference>
<proteinExistence type="predicted"/>
<dbReference type="PANTHER" id="PTHR37817:SF1">
    <property type="entry name" value="N-ACETYLTRANSFERASE EIS"/>
    <property type="match status" value="1"/>
</dbReference>
<dbReference type="OrthoDB" id="212302at2157"/>
<protein>
    <submittedName>
        <fullName evidence="3">GNAT family N-acetyltransferase</fullName>
    </submittedName>
</protein>
<dbReference type="Pfam" id="PF17668">
    <property type="entry name" value="Acetyltransf_17"/>
    <property type="match status" value="1"/>
</dbReference>
<dbReference type="InterPro" id="IPR000182">
    <property type="entry name" value="GNAT_dom"/>
</dbReference>
<name>A0A6B0T548_9EURY</name>
<reference evidence="3 4" key="1">
    <citation type="submission" date="2019-12" db="EMBL/GenBank/DDBJ databases">
        <title>Isolation and characterization of three novel carbon monoxide-oxidizing members of Halobacteria from salione crusts and soils.</title>
        <authorList>
            <person name="Myers M.R."/>
            <person name="King G.M."/>
        </authorList>
    </citation>
    <scope>NUCLEOTIDE SEQUENCE [LARGE SCALE GENOMIC DNA]</scope>
    <source>
        <strain evidence="3 4">WSA2</strain>
    </source>
</reference>
<dbReference type="RefSeq" id="WP_159666340.1">
    <property type="nucleotide sequence ID" value="NZ_WUUS01000005.1"/>
</dbReference>
<evidence type="ECO:0000259" key="2">
    <source>
        <dbReference type="PROSITE" id="PS51186"/>
    </source>
</evidence>
<keyword evidence="3" id="KW-0808">Transferase</keyword>
<evidence type="ECO:0000313" key="4">
    <source>
        <dbReference type="Proteomes" id="UP000437065"/>
    </source>
</evidence>
<keyword evidence="4" id="KW-1185">Reference proteome</keyword>
<dbReference type="SUPFAM" id="SSF55718">
    <property type="entry name" value="SCP-like"/>
    <property type="match status" value="1"/>
</dbReference>
<gene>
    <name evidence="3" type="ORF">GRX01_09750</name>
</gene>
<comment type="caution">
    <text evidence="3">The sequence shown here is derived from an EMBL/GenBank/DDBJ whole genome shotgun (WGS) entry which is preliminary data.</text>
</comment>
<dbReference type="CDD" id="cd04301">
    <property type="entry name" value="NAT_SF"/>
    <property type="match status" value="1"/>
</dbReference>
<organism evidence="3 4">
    <name type="scientific">Halobaculum saliterrae</name>
    <dbReference type="NCBI Taxonomy" id="2073113"/>
    <lineage>
        <taxon>Archaea</taxon>
        <taxon>Methanobacteriati</taxon>
        <taxon>Methanobacteriota</taxon>
        <taxon>Stenosarchaea group</taxon>
        <taxon>Halobacteria</taxon>
        <taxon>Halobacteriales</taxon>
        <taxon>Haloferacaceae</taxon>
        <taxon>Halobaculum</taxon>
    </lineage>
</organism>
<dbReference type="Pfam" id="PF13527">
    <property type="entry name" value="Acetyltransf_9"/>
    <property type="match status" value="1"/>
</dbReference>
<accession>A0A6B0T548</accession>
<evidence type="ECO:0000313" key="3">
    <source>
        <dbReference type="EMBL" id="MXR41619.1"/>
    </source>
</evidence>
<dbReference type="PROSITE" id="PS51186">
    <property type="entry name" value="GNAT"/>
    <property type="match status" value="1"/>
</dbReference>
<dbReference type="PANTHER" id="PTHR37817">
    <property type="entry name" value="N-ACETYLTRANSFERASE EIS"/>
    <property type="match status" value="1"/>
</dbReference>
<dbReference type="Pfam" id="PF13530">
    <property type="entry name" value="SCP2_2"/>
    <property type="match status" value="1"/>
</dbReference>
<feature type="compositionally biased region" description="Basic and acidic residues" evidence="1">
    <location>
        <begin position="58"/>
        <end position="70"/>
    </location>
</feature>
<dbReference type="Proteomes" id="UP000437065">
    <property type="component" value="Unassembled WGS sequence"/>
</dbReference>
<dbReference type="GO" id="GO:0030649">
    <property type="term" value="P:aminoglycoside antibiotic catabolic process"/>
    <property type="evidence" value="ECO:0007669"/>
    <property type="project" value="TreeGrafter"/>
</dbReference>
<dbReference type="SUPFAM" id="SSF55729">
    <property type="entry name" value="Acyl-CoA N-acyltransferases (Nat)"/>
    <property type="match status" value="1"/>
</dbReference>
<sequence length="424" mass="47475">MNYREIPDAHENTLGDVLVYAFSPERGPNYQPTGPDRPASFHPRGLYDAPDLDDLDPTDERDPEAAERADPKADDLTVVCGYYDFSARVRGDVRDVAGIAAVASPPEARRRGLVRTLLGHVHRELRDDGVAFAALWPFKYSFYRQLGYERICNYTRVTVSPDALTGACPDPAGSFERLGEDDWPRLDAVYDEWANEGFRLDRSEDWWRLRVFRSRDTDPYVYGWTDGDRGGDLRGYVVYTVVDGDETEGKTMAVNEFAHVDREARGHLLRFCRNHDSQVERVRFAGPADVRLFDELDDPRAADTEIRPGPMARVVDVEAALGAVAYPEDVETTLVFDVDDDICEWNDGRVRLRVVDGRGTVERVAADTDADVALDIGAFSRLVVGSHGIDRLIELGAVDVERDAVRAALADAFPVTDPFLREGF</sequence>
<feature type="domain" description="N-acetyltransferase" evidence="2">
    <location>
        <begin position="39"/>
        <end position="171"/>
    </location>
</feature>
<dbReference type="GO" id="GO:0034069">
    <property type="term" value="F:aminoglycoside N-acetyltransferase activity"/>
    <property type="evidence" value="ECO:0007669"/>
    <property type="project" value="TreeGrafter"/>
</dbReference>
<dbReference type="InterPro" id="IPR016181">
    <property type="entry name" value="Acyl_CoA_acyltransferase"/>
</dbReference>